<gene>
    <name evidence="1" type="ORF">GXM_01247</name>
</gene>
<dbReference type="InterPro" id="IPR036188">
    <property type="entry name" value="FAD/NAD-bd_sf"/>
</dbReference>
<evidence type="ECO:0000313" key="2">
    <source>
        <dbReference type="Proteomes" id="UP000326678"/>
    </source>
</evidence>
<protein>
    <submittedName>
        <fullName evidence="1">2-polyprenyl-6-methoxyphenol hydroxylase and related FAD-dependent oxidoreductase</fullName>
    </submittedName>
</protein>
<dbReference type="EMBL" id="CP045226">
    <property type="protein sequence ID" value="QFS43774.1"/>
    <property type="molecule type" value="Genomic_DNA"/>
</dbReference>
<sequence length="103" mass="11457">MSPVSGVGINYAIQDAVVAANVLSKPLNNRQVQLSDLAKVQRQRELPTRIIQAFQTFIQKRVFAPVLTSNRTFVPPAFLRLPILRDLPARLIALGVFPVHVKT</sequence>
<evidence type="ECO:0000313" key="1">
    <source>
        <dbReference type="EMBL" id="QFS43774.1"/>
    </source>
</evidence>
<dbReference type="KEGG" id="nsh:GXM_01247"/>
<organism evidence="1 2">
    <name type="scientific">Nostoc sphaeroides CCNUC1</name>
    <dbReference type="NCBI Taxonomy" id="2653204"/>
    <lineage>
        <taxon>Bacteria</taxon>
        <taxon>Bacillati</taxon>
        <taxon>Cyanobacteriota</taxon>
        <taxon>Cyanophyceae</taxon>
        <taxon>Nostocales</taxon>
        <taxon>Nostocaceae</taxon>
        <taxon>Nostoc</taxon>
    </lineage>
</organism>
<dbReference type="SUPFAM" id="SSF51905">
    <property type="entry name" value="FAD/NAD(P)-binding domain"/>
    <property type="match status" value="1"/>
</dbReference>
<keyword evidence="2" id="KW-1185">Reference proteome</keyword>
<proteinExistence type="predicted"/>
<dbReference type="Gene3D" id="3.50.50.60">
    <property type="entry name" value="FAD/NAD(P)-binding domain"/>
    <property type="match status" value="1"/>
</dbReference>
<reference evidence="1 2" key="1">
    <citation type="submission" date="2019-10" db="EMBL/GenBank/DDBJ databases">
        <title>Genomic and transcriptomic insights into the perfect genentic adaptation of a filamentous nitrogen-fixing cyanobacterium to rice fields.</title>
        <authorList>
            <person name="Chen Z."/>
        </authorList>
    </citation>
    <scope>NUCLEOTIDE SEQUENCE [LARGE SCALE GENOMIC DNA]</scope>
    <source>
        <strain evidence="1">CCNUC1</strain>
    </source>
</reference>
<name>A0A5P8VTV4_9NOSO</name>
<dbReference type="AlphaFoldDB" id="A0A5P8VTV4"/>
<dbReference type="Proteomes" id="UP000326678">
    <property type="component" value="Chromosome Gxm1"/>
</dbReference>
<accession>A0A5P8VTV4</accession>